<dbReference type="PANTHER" id="PTHR30329:SF21">
    <property type="entry name" value="LIPOPROTEIN YIAD-RELATED"/>
    <property type="match status" value="1"/>
</dbReference>
<feature type="region of interest" description="Disordered" evidence="2">
    <location>
        <begin position="313"/>
        <end position="336"/>
    </location>
</feature>
<dbReference type="RefSeq" id="WP_404675712.1">
    <property type="nucleotide sequence ID" value="NZ_JBJDOT010000018.1"/>
</dbReference>
<accession>A0ABW8L2U9</accession>
<keyword evidence="5" id="KW-1185">Reference proteome</keyword>
<keyword evidence="1" id="KW-0472">Membrane</keyword>
<sequence length="1560" mass="174802">MTEQFYTGQSSFPKAYLLTGYVNKGEPISKLTPLFNRVVVADSDGAAPILLSSDEGAVLEAVDDKQLTTRNPFHAHKTRPIIVPPVDAISLLAASQGDKWFEAFKTELESYKGKTNNLSYQQITVEDLQRPDTNNKDKTYSDWYNEHIIKSKVTHIYGYVIPKTRALLLSVNRSIPLAAGVGNVEIVKGTETPIKGFFNTGDELGTESTVYTAVINNNDQKLSAGLYKIRVKLDKFELDEQYTRWSQNALSYDDSGTPYYELSEMLHFDIQNEAGEFDIINCDPISVEESLIKQFPSYYTHLINFAKNTASAPEAFDPNEPKKGLPEYGSPDAKMPNSKPTAIASGFLDYCTNWELTKTRASLAAGFLVADMQQYVDADGVHHDNRGKFAKLVAKTLHTHFQTNQDPAVSAMLDATFALDSGVDAWVKVREALTNPSGVTASDALRERFLPFSLANGGLTDNQERQFNNTFGSKLGIPASVLNVLDKSINTVDLAVSICAFSEATISYFGEAENTLNTSVNHYKRVADDYFARLSEREVSHDVVIQSQFELDSDVVSEQYQNEIISRSQIIVEGLLANPNAMVDISGYTCDIGGVEYNKKLSLRRAEAVKTILAEQMISRGMDSNQVESRMRVYGYGMLENLVDNDSEAQRAINRRVSLKAYIVSSLAVSASREGLNNLERYRSLSVEKKIARSKEGDKALMAALDTALAVLSVIPHTALVARSIGLAKAVVDAAPVVTRGVAALADEIMTDNICKQYLAVDDRQKQQSERSSANQALMRDLVTEMNSNHTIANSTLWAAQYRVRAEAIAGLVGLLLRAQVYASSKEDYINNAKKLEIQAYIENFLLGDEWAYPLIDNAVIKMDTFWVNLVENVNKMKGSGAAEREYQLTYGVNQDFKLTAASDRKILYDNHVQVMDEERSTASLIGMVSPALGFYMMSKAPVSSLQGYLQTQYQKYFPIHTLGTNELDNFIDTFDPLMMQYGEANYHCSVMYYQDVNTKKWHLMSDLGDESITPFTPVRVLVVFDETMAHIAPLTFEVQRIDGWDVTSIKYSELARALTKDELFINQDGFDESRYIGMVGCVFQPFYQLGPKTYLGIKPTAHSAAFLLPGINSADDYADSGRLNNMRYRIRCQVAGTKSEDLPLKQTPAQGPVEFDGVFSFIEDDFLVSVDKEKHNSMLIKDYLTSYDSSFAYPALFDGEKTVTMAIRIGGEGAPFISLANLNNEYLEGPYKKTTYEELYKRELWASAIKNNLTITRHGNSLKIEKYDWNTEIEVFVVVTADKLLEDNYSKDLINLNSNTIPCFLSMAGISSSWLKDSELQGPTYPSNLINIGEIERSLTGGFDKDKIRDNQYKLTRRRNVKGQSQLRDFISFLRSDSQEQEQEVLSLFNWHNKKAELDKQGQTEKKHLYVARFKLDYKTPKGNTVKGIRPFGKVDINANGSVDESPKLCFKEFRTAGNSGIHVADFSTVDGLLFDDTYSHGFALEVDLPKSVINNAPWSKAMNSTRYNKLEPHLSDYQKDFYSSNDMTVDEVKEWFEVHSKSLDEVSIEAINIRKLSD</sequence>
<dbReference type="Proteomes" id="UP001620262">
    <property type="component" value="Unassembled WGS sequence"/>
</dbReference>
<proteinExistence type="predicted"/>
<dbReference type="SUPFAM" id="SSF103088">
    <property type="entry name" value="OmpA-like"/>
    <property type="match status" value="1"/>
</dbReference>
<protein>
    <submittedName>
        <fullName evidence="4">OmpA family protein</fullName>
    </submittedName>
</protein>
<evidence type="ECO:0000259" key="3">
    <source>
        <dbReference type="PROSITE" id="PS51123"/>
    </source>
</evidence>
<dbReference type="InterPro" id="IPR006665">
    <property type="entry name" value="OmpA-like"/>
</dbReference>
<evidence type="ECO:0000256" key="2">
    <source>
        <dbReference type="SAM" id="MobiDB-lite"/>
    </source>
</evidence>
<name>A0ABW8L2U9_9GAMM</name>
<evidence type="ECO:0000313" key="5">
    <source>
        <dbReference type="Proteomes" id="UP001620262"/>
    </source>
</evidence>
<feature type="domain" description="OmpA-like" evidence="3">
    <location>
        <begin position="536"/>
        <end position="665"/>
    </location>
</feature>
<dbReference type="CDD" id="cd07185">
    <property type="entry name" value="OmpA_C-like"/>
    <property type="match status" value="1"/>
</dbReference>
<dbReference type="Pfam" id="PF00691">
    <property type="entry name" value="OmpA"/>
    <property type="match status" value="1"/>
</dbReference>
<dbReference type="EMBL" id="JBJDOT010000018">
    <property type="protein sequence ID" value="MFK3864921.1"/>
    <property type="molecule type" value="Genomic_DNA"/>
</dbReference>
<dbReference type="InterPro" id="IPR036737">
    <property type="entry name" value="OmpA-like_sf"/>
</dbReference>
<dbReference type="PROSITE" id="PS51123">
    <property type="entry name" value="OMPA_2"/>
    <property type="match status" value="1"/>
</dbReference>
<gene>
    <name evidence="4" type="ORF">ACI2JU_13755</name>
</gene>
<dbReference type="InterPro" id="IPR050330">
    <property type="entry name" value="Bact_OuterMem_StrucFunc"/>
</dbReference>
<organism evidence="4 5">
    <name type="scientific">Pseudoalteromonas rhizosphaerae</name>
    <dbReference type="NCBI Taxonomy" id="2518973"/>
    <lineage>
        <taxon>Bacteria</taxon>
        <taxon>Pseudomonadati</taxon>
        <taxon>Pseudomonadota</taxon>
        <taxon>Gammaproteobacteria</taxon>
        <taxon>Alteromonadales</taxon>
        <taxon>Pseudoalteromonadaceae</taxon>
        <taxon>Pseudoalteromonas</taxon>
    </lineage>
</organism>
<evidence type="ECO:0000256" key="1">
    <source>
        <dbReference type="PROSITE-ProRule" id="PRU00473"/>
    </source>
</evidence>
<evidence type="ECO:0000313" key="4">
    <source>
        <dbReference type="EMBL" id="MFK3864921.1"/>
    </source>
</evidence>
<comment type="caution">
    <text evidence="4">The sequence shown here is derived from an EMBL/GenBank/DDBJ whole genome shotgun (WGS) entry which is preliminary data.</text>
</comment>
<reference evidence="4 5" key="1">
    <citation type="submission" date="2024-11" db="EMBL/GenBank/DDBJ databases">
        <title>The Natural Products Discovery Center: Release of the First 8490 Sequenced Strains for Exploring Actinobacteria Biosynthetic Diversity.</title>
        <authorList>
            <person name="Kalkreuter E."/>
            <person name="Kautsar S.A."/>
            <person name="Yang D."/>
            <person name="Bader C.D."/>
            <person name="Teijaro C.N."/>
            <person name="Fluegel L."/>
            <person name="Davis C.M."/>
            <person name="Simpson J.R."/>
            <person name="Lauterbach L."/>
            <person name="Steele A.D."/>
            <person name="Gui C."/>
            <person name="Meng S."/>
            <person name="Li G."/>
            <person name="Viehrig K."/>
            <person name="Ye F."/>
            <person name="Su P."/>
            <person name="Kiefer A.F."/>
            <person name="Nichols A."/>
            <person name="Cepeda A.J."/>
            <person name="Yan W."/>
            <person name="Fan B."/>
            <person name="Jiang Y."/>
            <person name="Adhikari A."/>
            <person name="Zheng C.-J."/>
            <person name="Schuster L."/>
            <person name="Cowan T.M."/>
            <person name="Smanski M.J."/>
            <person name="Chevrette M.G."/>
            <person name="De Carvalho L.P.S."/>
            <person name="Shen B."/>
        </authorList>
    </citation>
    <scope>NUCLEOTIDE SEQUENCE [LARGE SCALE GENOMIC DNA]</scope>
    <source>
        <strain evidence="4 5">NPDC078403</strain>
    </source>
</reference>
<dbReference type="Gene3D" id="3.30.1330.60">
    <property type="entry name" value="OmpA-like domain"/>
    <property type="match status" value="1"/>
</dbReference>
<dbReference type="PANTHER" id="PTHR30329">
    <property type="entry name" value="STATOR ELEMENT OF FLAGELLAR MOTOR COMPLEX"/>
    <property type="match status" value="1"/>
</dbReference>